<dbReference type="Proteomes" id="UP000479710">
    <property type="component" value="Unassembled WGS sequence"/>
</dbReference>
<reference evidence="1 2" key="1">
    <citation type="submission" date="2019-11" db="EMBL/GenBank/DDBJ databases">
        <title>Whole genome sequence of Oryza granulata.</title>
        <authorList>
            <person name="Li W."/>
        </authorList>
    </citation>
    <scope>NUCLEOTIDE SEQUENCE [LARGE SCALE GENOMIC DNA]</scope>
    <source>
        <strain evidence="2">cv. Menghai</strain>
        <tissue evidence="1">Leaf</tissue>
    </source>
</reference>
<name>A0A6G1CX09_9ORYZ</name>
<accession>A0A6G1CX09</accession>
<evidence type="ECO:0000313" key="1">
    <source>
        <dbReference type="EMBL" id="KAF0904647.1"/>
    </source>
</evidence>
<protein>
    <submittedName>
        <fullName evidence="1">Uncharacterized protein</fullName>
    </submittedName>
</protein>
<organism evidence="1 2">
    <name type="scientific">Oryza meyeriana var. granulata</name>
    <dbReference type="NCBI Taxonomy" id="110450"/>
    <lineage>
        <taxon>Eukaryota</taxon>
        <taxon>Viridiplantae</taxon>
        <taxon>Streptophyta</taxon>
        <taxon>Embryophyta</taxon>
        <taxon>Tracheophyta</taxon>
        <taxon>Spermatophyta</taxon>
        <taxon>Magnoliopsida</taxon>
        <taxon>Liliopsida</taxon>
        <taxon>Poales</taxon>
        <taxon>Poaceae</taxon>
        <taxon>BOP clade</taxon>
        <taxon>Oryzoideae</taxon>
        <taxon>Oryzeae</taxon>
        <taxon>Oryzinae</taxon>
        <taxon>Oryza</taxon>
        <taxon>Oryza meyeriana</taxon>
    </lineage>
</organism>
<dbReference type="AlphaFoldDB" id="A0A6G1CX09"/>
<sequence length="83" mass="8749">MVGADRIHGIVGPCAGVGDIAFASAPSTLIVQPRRSSIRVARQCETQLQLDDGLDDDTGVKKLAVALWIDWDDDKDLATATAG</sequence>
<dbReference type="EMBL" id="SPHZ02000008">
    <property type="protein sequence ID" value="KAF0904647.1"/>
    <property type="molecule type" value="Genomic_DNA"/>
</dbReference>
<proteinExistence type="predicted"/>
<evidence type="ECO:0000313" key="2">
    <source>
        <dbReference type="Proteomes" id="UP000479710"/>
    </source>
</evidence>
<gene>
    <name evidence="1" type="ORF">E2562_036020</name>
</gene>
<comment type="caution">
    <text evidence="1">The sequence shown here is derived from an EMBL/GenBank/DDBJ whole genome shotgun (WGS) entry which is preliminary data.</text>
</comment>
<keyword evidence="2" id="KW-1185">Reference proteome</keyword>